<dbReference type="PANTHER" id="PTHR35146:SF1">
    <property type="entry name" value="UPF0178 PROTEIN YAII"/>
    <property type="match status" value="1"/>
</dbReference>
<dbReference type="Proteomes" id="UP001431131">
    <property type="component" value="Unassembled WGS sequence"/>
</dbReference>
<comment type="similarity">
    <text evidence="1 2">Belongs to the UPF0178 family.</text>
</comment>
<dbReference type="NCBIfam" id="NF001095">
    <property type="entry name" value="PRK00124.1"/>
    <property type="match status" value="1"/>
</dbReference>
<protein>
    <recommendedName>
        <fullName evidence="2">UPF0178 protein MJG50_02525</fullName>
    </recommendedName>
</protein>
<evidence type="ECO:0000313" key="3">
    <source>
        <dbReference type="EMBL" id="MCH1624190.1"/>
    </source>
</evidence>
<reference evidence="3" key="1">
    <citation type="submission" date="2022-02" db="EMBL/GenBank/DDBJ databases">
        <title>Fredinandcohnia quinoae sp. nov. isolated from Chenopodium quinoa seeds.</title>
        <authorList>
            <person name="Saati-Santamaria Z."/>
            <person name="Flores-Felix J.D."/>
            <person name="Igual J.M."/>
            <person name="Velazquez E."/>
            <person name="Garcia-Fraile P."/>
            <person name="Martinez-Molina E."/>
        </authorList>
    </citation>
    <scope>NUCLEOTIDE SEQUENCE</scope>
    <source>
        <strain evidence="3">SECRCQ15</strain>
    </source>
</reference>
<evidence type="ECO:0000313" key="4">
    <source>
        <dbReference type="Proteomes" id="UP001431131"/>
    </source>
</evidence>
<dbReference type="HAMAP" id="MF_00489">
    <property type="entry name" value="UPF0178"/>
    <property type="match status" value="1"/>
</dbReference>
<dbReference type="RefSeq" id="WP_240252439.1">
    <property type="nucleotide sequence ID" value="NZ_JAKTTI010000002.1"/>
</dbReference>
<evidence type="ECO:0000256" key="2">
    <source>
        <dbReference type="HAMAP-Rule" id="MF_00489"/>
    </source>
</evidence>
<name>A0AAW5E3Q9_9BACI</name>
<accession>A0AAW5E3Q9</accession>
<proteinExistence type="inferred from homology"/>
<sequence length="153" mass="17161">MKIYIDADACPVKKIVITEAINADFPVVLVTSFSHYSTEEQPEGVETIYVDSGADAADYRIMKLANKGDLIVTQDYGLASLGLAKGCIVMHHKGFLYTNDNIDELLQTRYISAMERKGGKRTKGPKAFTDEDREKFRQLFRKTIVHIKKIEGA</sequence>
<organism evidence="3 4">
    <name type="scientific">Fredinandcohnia quinoae</name>
    <dbReference type="NCBI Taxonomy" id="2918902"/>
    <lineage>
        <taxon>Bacteria</taxon>
        <taxon>Bacillati</taxon>
        <taxon>Bacillota</taxon>
        <taxon>Bacilli</taxon>
        <taxon>Bacillales</taxon>
        <taxon>Bacillaceae</taxon>
        <taxon>Fredinandcohnia</taxon>
    </lineage>
</organism>
<keyword evidence="4" id="KW-1185">Reference proteome</keyword>
<evidence type="ECO:0000256" key="1">
    <source>
        <dbReference type="ARBA" id="ARBA00008522"/>
    </source>
</evidence>
<dbReference type="EMBL" id="JAKTTI010000002">
    <property type="protein sequence ID" value="MCH1624190.1"/>
    <property type="molecule type" value="Genomic_DNA"/>
</dbReference>
<dbReference type="InterPro" id="IPR003791">
    <property type="entry name" value="UPF0178"/>
</dbReference>
<dbReference type="AlphaFoldDB" id="A0AAW5E3Q9"/>
<comment type="caution">
    <text evidence="3">The sequence shown here is derived from an EMBL/GenBank/DDBJ whole genome shotgun (WGS) entry which is preliminary data.</text>
</comment>
<dbReference type="Pfam" id="PF02639">
    <property type="entry name" value="DUF188"/>
    <property type="match status" value="1"/>
</dbReference>
<dbReference type="PANTHER" id="PTHR35146">
    <property type="entry name" value="UPF0178 PROTEIN YAII"/>
    <property type="match status" value="1"/>
</dbReference>
<gene>
    <name evidence="3" type="ORF">MJG50_02525</name>
</gene>